<comment type="caution">
    <text evidence="3">The sequence shown here is derived from an EMBL/GenBank/DDBJ whole genome shotgun (WGS) entry which is preliminary data.</text>
</comment>
<dbReference type="PANTHER" id="PTHR20854">
    <property type="entry name" value="INOSITOL MONOPHOSPHATASE"/>
    <property type="match status" value="1"/>
</dbReference>
<organism evidence="3 4">
    <name type="scientific">Shinella granuli</name>
    <dbReference type="NCBI Taxonomy" id="323621"/>
    <lineage>
        <taxon>Bacteria</taxon>
        <taxon>Pseudomonadati</taxon>
        <taxon>Pseudomonadota</taxon>
        <taxon>Alphaproteobacteria</taxon>
        <taxon>Hyphomicrobiales</taxon>
        <taxon>Rhizobiaceae</taxon>
        <taxon>Shinella</taxon>
    </lineage>
</organism>
<feature type="binding site" evidence="2">
    <location>
        <position position="90"/>
    </location>
    <ligand>
        <name>Mg(2+)</name>
        <dbReference type="ChEBI" id="CHEBI:18420"/>
        <label>2</label>
    </ligand>
</feature>
<dbReference type="SUPFAM" id="SSF56655">
    <property type="entry name" value="Carbohydrate phosphatase"/>
    <property type="match status" value="1"/>
</dbReference>
<dbReference type="GO" id="GO:0006020">
    <property type="term" value="P:inositol metabolic process"/>
    <property type="evidence" value="ECO:0007669"/>
    <property type="project" value="TreeGrafter"/>
</dbReference>
<dbReference type="CDD" id="cd01641">
    <property type="entry name" value="Bacterial_IMPase_like_1"/>
    <property type="match status" value="1"/>
</dbReference>
<dbReference type="EMBL" id="SLVX01000010">
    <property type="protein sequence ID" value="TCN43416.1"/>
    <property type="molecule type" value="Genomic_DNA"/>
</dbReference>
<reference evidence="3 4" key="1">
    <citation type="submission" date="2019-03" db="EMBL/GenBank/DDBJ databases">
        <title>Genomic Encyclopedia of Type Strains, Phase IV (KMG-IV): sequencing the most valuable type-strain genomes for metagenomic binning, comparative biology and taxonomic classification.</title>
        <authorList>
            <person name="Goeker M."/>
        </authorList>
    </citation>
    <scope>NUCLEOTIDE SEQUENCE [LARGE SCALE GENOMIC DNA]</scope>
    <source>
        <strain evidence="3 4">DSM 18401</strain>
    </source>
</reference>
<dbReference type="InterPro" id="IPR000760">
    <property type="entry name" value="Inositol_monophosphatase-like"/>
</dbReference>
<dbReference type="PANTHER" id="PTHR20854:SF4">
    <property type="entry name" value="INOSITOL-1-MONOPHOSPHATASE-RELATED"/>
    <property type="match status" value="1"/>
</dbReference>
<feature type="binding site" evidence="2">
    <location>
        <position position="212"/>
    </location>
    <ligand>
        <name>Mg(2+)</name>
        <dbReference type="ChEBI" id="CHEBI:18420"/>
        <label>1</label>
        <note>catalytic</note>
    </ligand>
</feature>
<dbReference type="GO" id="GO:0046872">
    <property type="term" value="F:metal ion binding"/>
    <property type="evidence" value="ECO:0007669"/>
    <property type="project" value="UniProtKB-KW"/>
</dbReference>
<dbReference type="Gene3D" id="3.40.190.80">
    <property type="match status" value="1"/>
</dbReference>
<comment type="cofactor">
    <cofactor evidence="2">
        <name>Mg(2+)</name>
        <dbReference type="ChEBI" id="CHEBI:18420"/>
    </cofactor>
</comment>
<dbReference type="PRINTS" id="PR00377">
    <property type="entry name" value="IMPHPHTASES"/>
</dbReference>
<sequence length="266" mass="29121">MTSNVPVEDCHIEFAIELADTARRMIEQHRRDRLGVSVKPDRSLVTAMDMAIETELRAMIVARFPGHGIIGEEQEWQREDADFVWVLDPIDGTASFIAGMPVYGTLIALAHRGVPMLGIIDIPPVDARWLGVAGRPTLKNGAPCRVKSCEDLSLAMMSTSNPDFYSDAERPALDLLRKRTNWRIYGAAALAYGLLTDGGTDVALDTGLKVYDYAPFRPIIEGAGGVITDWQGQPVTLKTGPRILAAGDVRKHREIVEMLSGLDIPA</sequence>
<dbReference type="Pfam" id="PF00459">
    <property type="entry name" value="Inositol_P"/>
    <property type="match status" value="1"/>
</dbReference>
<keyword evidence="2" id="KW-0479">Metal-binding</keyword>
<dbReference type="GO" id="GO:0007165">
    <property type="term" value="P:signal transduction"/>
    <property type="evidence" value="ECO:0007669"/>
    <property type="project" value="TreeGrafter"/>
</dbReference>
<accession>A0A4R2CR52</accession>
<evidence type="ECO:0000313" key="4">
    <source>
        <dbReference type="Proteomes" id="UP000295351"/>
    </source>
</evidence>
<dbReference type="GO" id="GO:0008934">
    <property type="term" value="F:inositol monophosphate 1-phosphatase activity"/>
    <property type="evidence" value="ECO:0007669"/>
    <property type="project" value="TreeGrafter"/>
</dbReference>
<dbReference type="RefSeq" id="WP_064334108.1">
    <property type="nucleotide sequence ID" value="NZ_BAABEI010000007.1"/>
</dbReference>
<feature type="binding site" evidence="2">
    <location>
        <position position="72"/>
    </location>
    <ligand>
        <name>Mg(2+)</name>
        <dbReference type="ChEBI" id="CHEBI:18420"/>
        <label>1</label>
        <note>catalytic</note>
    </ligand>
</feature>
<evidence type="ECO:0000256" key="2">
    <source>
        <dbReference type="PIRSR" id="PIRSR600760-2"/>
    </source>
</evidence>
<evidence type="ECO:0000313" key="3">
    <source>
        <dbReference type="EMBL" id="TCN43416.1"/>
    </source>
</evidence>
<proteinExistence type="inferred from homology"/>
<gene>
    <name evidence="3" type="ORF">EV665_11012</name>
</gene>
<dbReference type="Proteomes" id="UP000295351">
    <property type="component" value="Unassembled WGS sequence"/>
</dbReference>
<keyword evidence="2" id="KW-0460">Magnesium</keyword>
<feature type="binding site" evidence="2">
    <location>
        <position position="88"/>
    </location>
    <ligand>
        <name>Mg(2+)</name>
        <dbReference type="ChEBI" id="CHEBI:18420"/>
        <label>1</label>
        <note>catalytic</note>
    </ligand>
</feature>
<keyword evidence="4" id="KW-1185">Reference proteome</keyword>
<dbReference type="Gene3D" id="3.30.540.10">
    <property type="entry name" value="Fructose-1,6-Bisphosphatase, subunit A, domain 1"/>
    <property type="match status" value="1"/>
</dbReference>
<feature type="binding site" evidence="2">
    <location>
        <position position="91"/>
    </location>
    <ligand>
        <name>Mg(2+)</name>
        <dbReference type="ChEBI" id="CHEBI:18420"/>
        <label>1</label>
        <note>catalytic</note>
    </ligand>
</feature>
<protein>
    <submittedName>
        <fullName evidence="3">Histidinol phosphatase-like enzyme (Inositol monophosphatase family)</fullName>
    </submittedName>
</protein>
<dbReference type="AlphaFoldDB" id="A0A4R2CR52"/>
<evidence type="ECO:0000256" key="1">
    <source>
        <dbReference type="ARBA" id="ARBA00009759"/>
    </source>
</evidence>
<name>A0A4R2CR52_SHIGR</name>
<comment type="similarity">
    <text evidence="1">Belongs to the inositol monophosphatase superfamily.</text>
</comment>